<dbReference type="PROSITE" id="PS51737">
    <property type="entry name" value="RECOMBINASE_DNA_BIND"/>
    <property type="match status" value="1"/>
</dbReference>
<feature type="coiled-coil region" evidence="1">
    <location>
        <begin position="411"/>
        <end position="438"/>
    </location>
</feature>
<dbReference type="SMART" id="SM00857">
    <property type="entry name" value="Resolvase"/>
    <property type="match status" value="1"/>
</dbReference>
<dbReference type="PANTHER" id="PTHR30461:SF23">
    <property type="entry name" value="DNA RECOMBINASE-RELATED"/>
    <property type="match status" value="1"/>
</dbReference>
<dbReference type="GO" id="GO:0000150">
    <property type="term" value="F:DNA strand exchange activity"/>
    <property type="evidence" value="ECO:0007669"/>
    <property type="project" value="InterPro"/>
</dbReference>
<dbReference type="Pfam" id="PF14287">
    <property type="entry name" value="DUF4368"/>
    <property type="match status" value="1"/>
</dbReference>
<evidence type="ECO:0000313" key="5">
    <source>
        <dbReference type="Proteomes" id="UP000289216"/>
    </source>
</evidence>
<reference evidence="4 5" key="1">
    <citation type="submission" date="2019-01" db="EMBL/GenBank/DDBJ databases">
        <title>Fusobacterium necrophorum Isolated From the Uterus of Dairy Cows.</title>
        <authorList>
            <person name="Francis A.M."/>
        </authorList>
    </citation>
    <scope>NUCLEOTIDE SEQUENCE [LARGE SCALE GENOMIC DNA]</scope>
    <source>
        <strain evidence="4 5">KG35</strain>
    </source>
</reference>
<keyword evidence="1" id="KW-0175">Coiled coil</keyword>
<dbReference type="EMBL" id="SBAP01000025">
    <property type="protein sequence ID" value="RXZ68604.1"/>
    <property type="molecule type" value="Genomic_DNA"/>
</dbReference>
<dbReference type="InterPro" id="IPR006119">
    <property type="entry name" value="Resolv_N"/>
</dbReference>
<evidence type="ECO:0000313" key="4">
    <source>
        <dbReference type="EMBL" id="RXZ68604.1"/>
    </source>
</evidence>
<dbReference type="Pfam" id="PF13408">
    <property type="entry name" value="Zn_ribbon_recom"/>
    <property type="match status" value="1"/>
</dbReference>
<dbReference type="PROSITE" id="PS51736">
    <property type="entry name" value="RECOMBINASES_3"/>
    <property type="match status" value="1"/>
</dbReference>
<dbReference type="Gene3D" id="3.90.1750.20">
    <property type="entry name" value="Putative Large Serine Recombinase, Chain B, Domain 2"/>
    <property type="match status" value="1"/>
</dbReference>
<evidence type="ECO:0000256" key="1">
    <source>
        <dbReference type="SAM" id="Coils"/>
    </source>
</evidence>
<dbReference type="Pfam" id="PF00239">
    <property type="entry name" value="Resolvase"/>
    <property type="match status" value="1"/>
</dbReference>
<dbReference type="RefSeq" id="WP_129491605.1">
    <property type="nucleotide sequence ID" value="NZ_SBAP01000025.1"/>
</dbReference>
<comment type="caution">
    <text evidence="4">The sequence shown here is derived from an EMBL/GenBank/DDBJ whole genome shotgun (WGS) entry which is preliminary data.</text>
</comment>
<dbReference type="InterPro" id="IPR025378">
    <property type="entry name" value="DUF4368"/>
</dbReference>
<gene>
    <name evidence="4" type="ORF">EPT53_09335</name>
</gene>
<dbReference type="InterPro" id="IPR036162">
    <property type="entry name" value="Resolvase-like_N_sf"/>
</dbReference>
<organism evidence="4 5">
    <name type="scientific">Fusobacterium necrophorum</name>
    <dbReference type="NCBI Taxonomy" id="859"/>
    <lineage>
        <taxon>Bacteria</taxon>
        <taxon>Fusobacteriati</taxon>
        <taxon>Fusobacteriota</taxon>
        <taxon>Fusobacteriia</taxon>
        <taxon>Fusobacteriales</taxon>
        <taxon>Fusobacteriaceae</taxon>
        <taxon>Fusobacterium</taxon>
    </lineage>
</organism>
<dbReference type="GO" id="GO:0003677">
    <property type="term" value="F:DNA binding"/>
    <property type="evidence" value="ECO:0007669"/>
    <property type="project" value="InterPro"/>
</dbReference>
<feature type="domain" description="Resolvase/invertase-type recombinase catalytic" evidence="2">
    <location>
        <begin position="8"/>
        <end position="157"/>
    </location>
</feature>
<protein>
    <submittedName>
        <fullName evidence="4">DUF4368 domain-containing protein</fullName>
    </submittedName>
</protein>
<feature type="domain" description="Recombinase" evidence="3">
    <location>
        <begin position="165"/>
        <end position="307"/>
    </location>
</feature>
<dbReference type="InterPro" id="IPR025827">
    <property type="entry name" value="Zn_ribbon_recom_dom"/>
</dbReference>
<dbReference type="SUPFAM" id="SSF53041">
    <property type="entry name" value="Resolvase-like"/>
    <property type="match status" value="1"/>
</dbReference>
<dbReference type="InterPro" id="IPR038109">
    <property type="entry name" value="DNA_bind_recomb_sf"/>
</dbReference>
<accession>A0A4Q2KSZ1</accession>
<dbReference type="Pfam" id="PF07508">
    <property type="entry name" value="Recombinase"/>
    <property type="match status" value="1"/>
</dbReference>
<dbReference type="InterPro" id="IPR050639">
    <property type="entry name" value="SSR_resolvase"/>
</dbReference>
<proteinExistence type="predicted"/>
<dbReference type="InterPro" id="IPR011109">
    <property type="entry name" value="DNA_bind_recombinase_dom"/>
</dbReference>
<dbReference type="Gene3D" id="3.40.50.1390">
    <property type="entry name" value="Resolvase, N-terminal catalytic domain"/>
    <property type="match status" value="1"/>
</dbReference>
<dbReference type="AlphaFoldDB" id="A0A4Q2KSZ1"/>
<name>A0A4Q2KSZ1_9FUSO</name>
<dbReference type="PANTHER" id="PTHR30461">
    <property type="entry name" value="DNA-INVERTASE FROM LAMBDOID PROPHAGE"/>
    <property type="match status" value="1"/>
</dbReference>
<evidence type="ECO:0000259" key="2">
    <source>
        <dbReference type="PROSITE" id="PS51736"/>
    </source>
</evidence>
<sequence>MGRTKKYVAGLYCRLSKDDGNSVESMSIWSQKVMLKQFAESNGIAIYDYYVDDGYSGTNFERPSFKKMITDIENGKINCVITKDLSRLGRNYLQSGAYIEMYFPQKNIRYIAITDGIDTLNSNQNDIMPFKNILNEMYAKDTSKKVKSAIQSRMREGTYIGSKAPFGYLKDPNNKRRLIIDEKTKPIIELIYKLCLEGKGTQLISQELMKRKIPRPSAFVENAEKLYGLTEENKYQWSHRMVLNVLRDPVYCGNMARNKRPTLSFKNSKRMYIPKSDYIYARNTHEGIVSEEVWEQVQTMVDKRKCNNKKGLYYDNIFQGLVRCPKCGYALTPKTDYRLKKKELIDFVHFSCSTYKKYGVNACSSHRIEARDLYNIVLEDIQYHGSMALSAKEDFVEKIIEKIEVEKIDEGKELSKKLELKKNQLAELDRSYEQLYEDRLEGNITERNFNLMNVSISKKQDKLIEEIKVLEGDIEVSFETEDNYKKFMNNISKYAKIKSLNRYILNQVIDKIYVYDKEEIDGQISQKVEIHYKFIGKLN</sequence>
<dbReference type="Proteomes" id="UP000289216">
    <property type="component" value="Unassembled WGS sequence"/>
</dbReference>
<dbReference type="CDD" id="cd03770">
    <property type="entry name" value="SR_TndX_transposase"/>
    <property type="match status" value="1"/>
</dbReference>
<evidence type="ECO:0000259" key="3">
    <source>
        <dbReference type="PROSITE" id="PS51737"/>
    </source>
</evidence>